<sequence length="102" mass="11649">MLTTWIRGMKIEGKPAGAFSFTDKMVKYQEQDINREHAAGNGQKKKKQGTQLTCRTATSYLSSWELRMQNENKGIWKSETLQQKGSSVSAKHPLQCSHMHYT</sequence>
<dbReference type="Proteomes" id="UP001178461">
    <property type="component" value="Chromosome 10"/>
</dbReference>
<feature type="region of interest" description="Disordered" evidence="1">
    <location>
        <begin position="81"/>
        <end position="102"/>
    </location>
</feature>
<keyword evidence="3" id="KW-1185">Reference proteome</keyword>
<evidence type="ECO:0000256" key="1">
    <source>
        <dbReference type="SAM" id="MobiDB-lite"/>
    </source>
</evidence>
<evidence type="ECO:0000313" key="3">
    <source>
        <dbReference type="Proteomes" id="UP001178461"/>
    </source>
</evidence>
<gene>
    <name evidence="2" type="ORF">PODLI_1B022686</name>
</gene>
<accession>A0AA35KY34</accession>
<name>A0AA35KY34_9SAUR</name>
<reference evidence="2" key="1">
    <citation type="submission" date="2022-12" db="EMBL/GenBank/DDBJ databases">
        <authorList>
            <person name="Alioto T."/>
            <person name="Alioto T."/>
            <person name="Gomez Garrido J."/>
        </authorList>
    </citation>
    <scope>NUCLEOTIDE SEQUENCE</scope>
</reference>
<evidence type="ECO:0000313" key="2">
    <source>
        <dbReference type="EMBL" id="CAI5786362.1"/>
    </source>
</evidence>
<organism evidence="2 3">
    <name type="scientific">Podarcis lilfordi</name>
    <name type="common">Lilford's wall lizard</name>
    <dbReference type="NCBI Taxonomy" id="74358"/>
    <lineage>
        <taxon>Eukaryota</taxon>
        <taxon>Metazoa</taxon>
        <taxon>Chordata</taxon>
        <taxon>Craniata</taxon>
        <taxon>Vertebrata</taxon>
        <taxon>Euteleostomi</taxon>
        <taxon>Lepidosauria</taxon>
        <taxon>Squamata</taxon>
        <taxon>Bifurcata</taxon>
        <taxon>Unidentata</taxon>
        <taxon>Episquamata</taxon>
        <taxon>Laterata</taxon>
        <taxon>Lacertibaenia</taxon>
        <taxon>Lacertidae</taxon>
        <taxon>Podarcis</taxon>
    </lineage>
</organism>
<proteinExistence type="predicted"/>
<dbReference type="EMBL" id="OX395135">
    <property type="protein sequence ID" value="CAI5786362.1"/>
    <property type="molecule type" value="Genomic_DNA"/>
</dbReference>
<dbReference type="AlphaFoldDB" id="A0AA35KY34"/>
<protein>
    <submittedName>
        <fullName evidence="2">Uncharacterized protein</fullName>
    </submittedName>
</protein>